<evidence type="ECO:0000313" key="2">
    <source>
        <dbReference type="Proteomes" id="UP000001072"/>
    </source>
</evidence>
<dbReference type="EMBL" id="GL883176">
    <property type="protein sequence ID" value="EGF98404.1"/>
    <property type="molecule type" value="Genomic_DNA"/>
</dbReference>
<sequence length="124" mass="14071">MSATNYAEHPVSPLSDPQFLNVLNSHFLQYIEPSKLFIFETGVTTRMHLWHNYAFRIRDFGSPRASSLVFTLQPAPDIPDPDRYIVAVLNLDQQKSPHETVFMVITQTIISKTSIEITPLAKVA</sequence>
<dbReference type="Proteomes" id="UP000001072">
    <property type="component" value="Unassembled WGS sequence"/>
</dbReference>
<proteinExistence type="predicted"/>
<reference evidence="2" key="1">
    <citation type="journal article" date="2011" name="Proc. Natl. Acad. Sci. U.S.A.">
        <title>Obligate biotrophy features unraveled by the genomic analysis of rust fungi.</title>
        <authorList>
            <person name="Duplessis S."/>
            <person name="Cuomo C.A."/>
            <person name="Lin Y.-C."/>
            <person name="Aerts A."/>
            <person name="Tisserant E."/>
            <person name="Veneault-Fourrey C."/>
            <person name="Joly D.L."/>
            <person name="Hacquard S."/>
            <person name="Amselem J."/>
            <person name="Cantarel B.L."/>
            <person name="Chiu R."/>
            <person name="Coutinho P.M."/>
            <person name="Feau N."/>
            <person name="Field M."/>
            <person name="Frey P."/>
            <person name="Gelhaye E."/>
            <person name="Goldberg J."/>
            <person name="Grabherr M.G."/>
            <person name="Kodira C.D."/>
            <person name="Kohler A."/>
            <person name="Kuees U."/>
            <person name="Lindquist E.A."/>
            <person name="Lucas S.M."/>
            <person name="Mago R."/>
            <person name="Mauceli E."/>
            <person name="Morin E."/>
            <person name="Murat C."/>
            <person name="Pangilinan J.L."/>
            <person name="Park R."/>
            <person name="Pearson M."/>
            <person name="Quesneville H."/>
            <person name="Rouhier N."/>
            <person name="Sakthikumar S."/>
            <person name="Salamov A.A."/>
            <person name="Schmutz J."/>
            <person name="Selles B."/>
            <person name="Shapiro H."/>
            <person name="Tanguay P."/>
            <person name="Tuskan G.A."/>
            <person name="Henrissat B."/>
            <person name="Van de Peer Y."/>
            <person name="Rouze P."/>
            <person name="Ellis J.G."/>
            <person name="Dodds P.N."/>
            <person name="Schein J.E."/>
            <person name="Zhong S."/>
            <person name="Hamelin R.C."/>
            <person name="Grigoriev I.V."/>
            <person name="Szabo L.J."/>
            <person name="Martin F."/>
        </authorList>
    </citation>
    <scope>NUCLEOTIDE SEQUENCE [LARGE SCALE GENOMIC DNA]</scope>
    <source>
        <strain evidence="2">98AG31 / pathotype 3-4-7</strain>
    </source>
</reference>
<name>F4SA74_MELLP</name>
<dbReference type="AlphaFoldDB" id="F4SA74"/>
<dbReference type="RefSeq" id="XP_007418311.1">
    <property type="nucleotide sequence ID" value="XM_007418249.1"/>
</dbReference>
<dbReference type="KEGG" id="mlr:MELLADRAFT_113530"/>
<keyword evidence="2" id="KW-1185">Reference proteome</keyword>
<evidence type="ECO:0000313" key="1">
    <source>
        <dbReference type="EMBL" id="EGF98404.1"/>
    </source>
</evidence>
<accession>F4SA74</accession>
<dbReference type="GeneID" id="18925015"/>
<organism evidence="2">
    <name type="scientific">Melampsora larici-populina (strain 98AG31 / pathotype 3-4-7)</name>
    <name type="common">Poplar leaf rust fungus</name>
    <dbReference type="NCBI Taxonomy" id="747676"/>
    <lineage>
        <taxon>Eukaryota</taxon>
        <taxon>Fungi</taxon>
        <taxon>Dikarya</taxon>
        <taxon>Basidiomycota</taxon>
        <taxon>Pucciniomycotina</taxon>
        <taxon>Pucciniomycetes</taxon>
        <taxon>Pucciniales</taxon>
        <taxon>Melampsoraceae</taxon>
        <taxon>Melampsora</taxon>
    </lineage>
</organism>
<dbReference type="InParanoid" id="F4SA74"/>
<protein>
    <submittedName>
        <fullName evidence="1">Uncharacterized protein</fullName>
    </submittedName>
</protein>
<dbReference type="HOGENOM" id="CLU_2004430_0_0_1"/>
<gene>
    <name evidence="1" type="ORF">MELLADRAFT_113530</name>
</gene>
<dbReference type="VEuPathDB" id="FungiDB:MELLADRAFT_113530"/>